<evidence type="ECO:0000256" key="1">
    <source>
        <dbReference type="ARBA" id="ARBA00022837"/>
    </source>
</evidence>
<dbReference type="FunFam" id="1.10.238.10:FF:000328">
    <property type="entry name" value="Calcium-binding EF hand family protein"/>
    <property type="match status" value="1"/>
</dbReference>
<proteinExistence type="predicted"/>
<sequence>MARCVVPVVAAYATVALMFFLLLSLPPRRQHRPHRRLKLRTAAIARTPGDRHRIPFDPIISEMEIIRDDREWERNHFVSIGGAPPAEPQPEWEKFTDAEDYINDEDKFNVTDRIKILFPKIDVSPQDGFITHEELTEWNFKQAENEVLHRTRRDIELRDKDHDGCISFQEYEPPNWVRRTHDYNLTDEKVGWWKEEHFNASDMDGNGCLNLTEFNDFLHPADTNNPKLIEWLCREEIRERDKDDDGRLNYHEYLTSLFRLIRNYDEFSSSTHGAGSSSDTHAKQLFAQLDLDHDGFLSANELKPIINDLHPSERFFAKQQADYVISQVVDLGHSECINSKLI</sequence>
<dbReference type="EMBL" id="JACMSC010000022">
    <property type="protein sequence ID" value="KAG6468742.1"/>
    <property type="molecule type" value="Genomic_DNA"/>
</dbReference>
<dbReference type="PROSITE" id="PS50222">
    <property type="entry name" value="EF_HAND_2"/>
    <property type="match status" value="2"/>
</dbReference>
<comment type="caution">
    <text evidence="4">The sequence shown here is derived from an EMBL/GenBank/DDBJ whole genome shotgun (WGS) entry which is preliminary data.</text>
</comment>
<reference evidence="4 5" key="1">
    <citation type="submission" date="2020-08" db="EMBL/GenBank/DDBJ databases">
        <title>Plant Genome Project.</title>
        <authorList>
            <person name="Zhang R.-G."/>
        </authorList>
    </citation>
    <scope>NUCLEOTIDE SEQUENCE [LARGE SCALE GENOMIC DNA]</scope>
    <source>
        <tissue evidence="4">Rhizome</tissue>
    </source>
</reference>
<organism evidence="4 5">
    <name type="scientific">Zingiber officinale</name>
    <name type="common">Ginger</name>
    <name type="synonym">Amomum zingiber</name>
    <dbReference type="NCBI Taxonomy" id="94328"/>
    <lineage>
        <taxon>Eukaryota</taxon>
        <taxon>Viridiplantae</taxon>
        <taxon>Streptophyta</taxon>
        <taxon>Embryophyta</taxon>
        <taxon>Tracheophyta</taxon>
        <taxon>Spermatophyta</taxon>
        <taxon>Magnoliopsida</taxon>
        <taxon>Liliopsida</taxon>
        <taxon>Zingiberales</taxon>
        <taxon>Zingiberaceae</taxon>
        <taxon>Zingiber</taxon>
    </lineage>
</organism>
<feature type="transmembrane region" description="Helical" evidence="2">
    <location>
        <begin position="6"/>
        <end position="25"/>
    </location>
</feature>
<dbReference type="Proteomes" id="UP000734854">
    <property type="component" value="Unassembled WGS sequence"/>
</dbReference>
<evidence type="ECO:0000259" key="3">
    <source>
        <dbReference type="PROSITE" id="PS50222"/>
    </source>
</evidence>
<dbReference type="PROSITE" id="PS00018">
    <property type="entry name" value="EF_HAND_1"/>
    <property type="match status" value="4"/>
</dbReference>
<dbReference type="InterPro" id="IPR002048">
    <property type="entry name" value="EF_hand_dom"/>
</dbReference>
<keyword evidence="2" id="KW-0812">Transmembrane</keyword>
<dbReference type="AlphaFoldDB" id="A0A8J5C5I4"/>
<name>A0A8J5C5I4_ZINOF</name>
<dbReference type="PANTHER" id="PTHR10827:SF101">
    <property type="entry name" value="CALCIUM-BINDING EF HAND FAMILY PROTEIN"/>
    <property type="match status" value="1"/>
</dbReference>
<feature type="domain" description="EF-hand" evidence="3">
    <location>
        <begin position="195"/>
        <end position="224"/>
    </location>
</feature>
<keyword evidence="5" id="KW-1185">Reference proteome</keyword>
<dbReference type="SUPFAM" id="SSF47473">
    <property type="entry name" value="EF-hand"/>
    <property type="match status" value="2"/>
</dbReference>
<evidence type="ECO:0000256" key="2">
    <source>
        <dbReference type="SAM" id="Phobius"/>
    </source>
</evidence>
<gene>
    <name evidence="4" type="ORF">ZIOFF_073435</name>
</gene>
<keyword evidence="2" id="KW-1133">Transmembrane helix</keyword>
<accession>A0A8J5C5I4</accession>
<feature type="domain" description="EF-hand" evidence="3">
    <location>
        <begin position="277"/>
        <end position="312"/>
    </location>
</feature>
<dbReference type="InterPro" id="IPR011992">
    <property type="entry name" value="EF-hand-dom_pair"/>
</dbReference>
<keyword evidence="2" id="KW-0472">Membrane</keyword>
<dbReference type="GO" id="GO:0005783">
    <property type="term" value="C:endoplasmic reticulum"/>
    <property type="evidence" value="ECO:0007669"/>
    <property type="project" value="TreeGrafter"/>
</dbReference>
<dbReference type="PANTHER" id="PTHR10827">
    <property type="entry name" value="RETICULOCALBIN"/>
    <property type="match status" value="1"/>
</dbReference>
<dbReference type="SMART" id="SM00054">
    <property type="entry name" value="EFh"/>
    <property type="match status" value="4"/>
</dbReference>
<evidence type="ECO:0000313" key="4">
    <source>
        <dbReference type="EMBL" id="KAG6468742.1"/>
    </source>
</evidence>
<dbReference type="Pfam" id="PF13202">
    <property type="entry name" value="EF-hand_5"/>
    <property type="match status" value="1"/>
</dbReference>
<dbReference type="Gene3D" id="1.10.238.10">
    <property type="entry name" value="EF-hand"/>
    <property type="match status" value="3"/>
</dbReference>
<dbReference type="InterPro" id="IPR018247">
    <property type="entry name" value="EF_Hand_1_Ca_BS"/>
</dbReference>
<keyword evidence="1" id="KW-0106">Calcium</keyword>
<evidence type="ECO:0000313" key="5">
    <source>
        <dbReference type="Proteomes" id="UP000734854"/>
    </source>
</evidence>
<dbReference type="GO" id="GO:0005509">
    <property type="term" value="F:calcium ion binding"/>
    <property type="evidence" value="ECO:0007669"/>
    <property type="project" value="InterPro"/>
</dbReference>
<protein>
    <recommendedName>
        <fullName evidence="3">EF-hand domain-containing protein</fullName>
    </recommendedName>
</protein>